<dbReference type="AlphaFoldDB" id="A0A826Y7A6"/>
<feature type="chain" id="PRO_5041102142" description="Lipoprotein" evidence="1">
    <location>
        <begin position="20"/>
        <end position="117"/>
    </location>
</feature>
<name>A0A826Y7A6_ECOLX</name>
<dbReference type="EMBL" id="AASEPP010000126">
    <property type="protein sequence ID" value="EFC2249619.1"/>
    <property type="molecule type" value="Genomic_DNA"/>
</dbReference>
<organism evidence="2 3">
    <name type="scientific">Escherichia coli</name>
    <dbReference type="NCBI Taxonomy" id="562"/>
    <lineage>
        <taxon>Bacteria</taxon>
        <taxon>Pseudomonadati</taxon>
        <taxon>Pseudomonadota</taxon>
        <taxon>Gammaproteobacteria</taxon>
        <taxon>Enterobacterales</taxon>
        <taxon>Enterobacteriaceae</taxon>
        <taxon>Escherichia</taxon>
    </lineage>
</organism>
<sequence length="117" mass="13409">MFKKLLSGFILAFAFLLSGCGGDNGELAGTYIEKNPAANDTPVKWIIKFDKKDNSYTQEIYRKFSPNGKYTNTNTNAFLSRSGDWLGGDKEKYFIRVINKNTLQFRDDENDIYIRTN</sequence>
<protein>
    <recommendedName>
        <fullName evidence="4">Lipoprotein</fullName>
    </recommendedName>
</protein>
<accession>A0A826Y7A6</accession>
<comment type="caution">
    <text evidence="2">The sequence shown here is derived from an EMBL/GenBank/DDBJ whole genome shotgun (WGS) entry which is preliminary data.</text>
</comment>
<evidence type="ECO:0008006" key="4">
    <source>
        <dbReference type="Google" id="ProtNLM"/>
    </source>
</evidence>
<evidence type="ECO:0000256" key="1">
    <source>
        <dbReference type="SAM" id="SignalP"/>
    </source>
</evidence>
<dbReference type="PROSITE" id="PS51257">
    <property type="entry name" value="PROKAR_LIPOPROTEIN"/>
    <property type="match status" value="1"/>
</dbReference>
<dbReference type="Proteomes" id="UP000531916">
    <property type="component" value="Unassembled WGS sequence"/>
</dbReference>
<feature type="signal peptide" evidence="1">
    <location>
        <begin position="1"/>
        <end position="19"/>
    </location>
</feature>
<proteinExistence type="predicted"/>
<evidence type="ECO:0000313" key="3">
    <source>
        <dbReference type="Proteomes" id="UP000531916"/>
    </source>
</evidence>
<gene>
    <name evidence="2" type="ORF">E5H86_28590</name>
</gene>
<evidence type="ECO:0000313" key="2">
    <source>
        <dbReference type="EMBL" id="EFC2249619.1"/>
    </source>
</evidence>
<keyword evidence="1" id="KW-0732">Signal</keyword>
<reference evidence="2 3" key="1">
    <citation type="submission" date="2019-04" db="EMBL/GenBank/DDBJ databases">
        <authorList>
            <consortium name="NARMS: The National Antimicrobial Resistance Monitoring System"/>
        </authorList>
    </citation>
    <scope>NUCLEOTIDE SEQUENCE [LARGE SCALE GENOMIC DNA]</scope>
    <source>
        <strain evidence="2 3">FSIS11919500</strain>
    </source>
</reference>